<keyword evidence="6" id="KW-1185">Reference proteome</keyword>
<dbReference type="PANTHER" id="PTHR13799">
    <property type="entry name" value="NGG1 INTERACTING FACTOR 3"/>
    <property type="match status" value="1"/>
</dbReference>
<dbReference type="GO" id="GO:0005737">
    <property type="term" value="C:cytoplasm"/>
    <property type="evidence" value="ECO:0007669"/>
    <property type="project" value="TreeGrafter"/>
</dbReference>
<dbReference type="HOGENOM" id="CLU_089937_1_0_0"/>
<feature type="binding site" evidence="3">
    <location>
        <position position="254"/>
    </location>
    <ligand>
        <name>a divalent metal cation</name>
        <dbReference type="ChEBI" id="CHEBI:60240"/>
        <label>1</label>
    </ligand>
</feature>
<evidence type="ECO:0000256" key="2">
    <source>
        <dbReference type="ARBA" id="ARBA00022723"/>
    </source>
</evidence>
<dbReference type="Gene3D" id="3.40.1390.30">
    <property type="entry name" value="NIF3 (NGG1p interacting factor 3)-like"/>
    <property type="match status" value="2"/>
</dbReference>
<dbReference type="InterPro" id="IPR002678">
    <property type="entry name" value="DUF34/NIF3"/>
</dbReference>
<comment type="similarity">
    <text evidence="1">Belongs to the GTP cyclohydrolase I type 2/NIF3 family.</text>
</comment>
<dbReference type="Proteomes" id="UP000000343">
    <property type="component" value="Chromosome"/>
</dbReference>
<dbReference type="SUPFAM" id="SSF102705">
    <property type="entry name" value="NIF3 (NGG1p interacting factor 3)-like"/>
    <property type="match status" value="1"/>
</dbReference>
<dbReference type="InterPro" id="IPR036069">
    <property type="entry name" value="DUF34/NIF3_sf"/>
</dbReference>
<dbReference type="PaxDb" id="1198114-AciX9_1815"/>
<accession>E8WZH5</accession>
<feature type="chain" id="PRO_5003233525" description="NGG1p interacting factor 3 protein, NIF3" evidence="4">
    <location>
        <begin position="23"/>
        <end position="293"/>
    </location>
</feature>
<dbReference type="STRING" id="1198114.AciX9_1815"/>
<evidence type="ECO:0000256" key="4">
    <source>
        <dbReference type="SAM" id="SignalP"/>
    </source>
</evidence>
<feature type="signal peptide" evidence="4">
    <location>
        <begin position="1"/>
        <end position="22"/>
    </location>
</feature>
<dbReference type="eggNOG" id="COG0327">
    <property type="taxonomic scope" value="Bacteria"/>
</dbReference>
<sequence length="293" mass="32034">MMIRTGLVLGMIGAAAVSWAQAGPRMTADEVMAKVRVGLGVTAPAGTVDTFKAGDPATPVTGIATTFTPTMAVLRKAVADGANLIITHEPSFYNHQDSSALFVKDPVYLEKIAYIKEHHLVLFRLHDTWHLRVPDGIAEGWVKKAGWEKYKKPGEQMFFTLPPTTLAGLAQDLQAKFGARIFRVVGDPAMRVTNVAYRPGASGEEKQVRALERDDVEVLVAGEASEWETVEYVRDAMLQGRHKGLILLGHETSEEIGMERFAEWLRGVVPGVTVTFIPAGEPYWLPGMPVGVR</sequence>
<dbReference type="EMBL" id="CP002480">
    <property type="protein sequence ID" value="ADW68863.1"/>
    <property type="molecule type" value="Genomic_DNA"/>
</dbReference>
<keyword evidence="2 3" id="KW-0479">Metal-binding</keyword>
<evidence type="ECO:0000256" key="1">
    <source>
        <dbReference type="ARBA" id="ARBA00006964"/>
    </source>
</evidence>
<evidence type="ECO:0008006" key="7">
    <source>
        <dbReference type="Google" id="ProtNLM"/>
    </source>
</evidence>
<reference evidence="6" key="1">
    <citation type="submission" date="2011-01" db="EMBL/GenBank/DDBJ databases">
        <title>Complete sequence of chromosome of Acidobacterium sp. MP5ACTX9.</title>
        <authorList>
            <consortium name="US DOE Joint Genome Institute"/>
            <person name="Lucas S."/>
            <person name="Copeland A."/>
            <person name="Lapidus A."/>
            <person name="Cheng J.-F."/>
            <person name="Goodwin L."/>
            <person name="Pitluck S."/>
            <person name="Teshima H."/>
            <person name="Detter J.C."/>
            <person name="Han C."/>
            <person name="Tapia R."/>
            <person name="Land M."/>
            <person name="Hauser L."/>
            <person name="Kyrpides N."/>
            <person name="Ivanova N."/>
            <person name="Ovchinnikova G."/>
            <person name="Pagani I."/>
            <person name="Rawat S.R."/>
            <person name="Mannisto M."/>
            <person name="Haggblom M.M."/>
            <person name="Woyke T."/>
        </authorList>
    </citation>
    <scope>NUCLEOTIDE SEQUENCE [LARGE SCALE GENOMIC DNA]</scope>
    <source>
        <strain evidence="6">MP5ACTX9</strain>
    </source>
</reference>
<dbReference type="Pfam" id="PF01784">
    <property type="entry name" value="DUF34_NIF3"/>
    <property type="match status" value="1"/>
</dbReference>
<feature type="binding site" evidence="3">
    <location>
        <position position="250"/>
    </location>
    <ligand>
        <name>a divalent metal cation</name>
        <dbReference type="ChEBI" id="CHEBI:60240"/>
        <label>1</label>
    </ligand>
</feature>
<dbReference type="GO" id="GO:0046872">
    <property type="term" value="F:metal ion binding"/>
    <property type="evidence" value="ECO:0007669"/>
    <property type="project" value="UniProtKB-KW"/>
</dbReference>
<dbReference type="KEGG" id="acm:AciX9_1815"/>
<gene>
    <name evidence="5" type="ordered locus">AciX9_1815</name>
</gene>
<evidence type="ECO:0000256" key="3">
    <source>
        <dbReference type="PIRSR" id="PIRSR602678-1"/>
    </source>
</evidence>
<evidence type="ECO:0000313" key="6">
    <source>
        <dbReference type="Proteomes" id="UP000000343"/>
    </source>
</evidence>
<protein>
    <recommendedName>
        <fullName evidence="7">NGG1p interacting factor 3 protein, NIF3</fullName>
    </recommendedName>
</protein>
<dbReference type="AlphaFoldDB" id="E8WZH5"/>
<dbReference type="PANTHER" id="PTHR13799:SF14">
    <property type="entry name" value="GTP CYCLOHYDROLASE 1 TYPE 2 HOMOLOG"/>
    <property type="match status" value="1"/>
</dbReference>
<proteinExistence type="inferred from homology"/>
<feature type="binding site" evidence="3">
    <location>
        <position position="88"/>
    </location>
    <ligand>
        <name>a divalent metal cation</name>
        <dbReference type="ChEBI" id="CHEBI:60240"/>
        <label>1</label>
    </ligand>
</feature>
<name>E8WZH5_GRATM</name>
<evidence type="ECO:0000313" key="5">
    <source>
        <dbReference type="EMBL" id="ADW68863.1"/>
    </source>
</evidence>
<dbReference type="RefSeq" id="WP_013580182.1">
    <property type="nucleotide sequence ID" value="NC_015064.1"/>
</dbReference>
<keyword evidence="4" id="KW-0732">Signal</keyword>
<organism evidence="6">
    <name type="scientific">Granulicella tundricola (strain ATCC BAA-1859 / DSM 23138 / MP5ACTX9)</name>
    <dbReference type="NCBI Taxonomy" id="1198114"/>
    <lineage>
        <taxon>Bacteria</taxon>
        <taxon>Pseudomonadati</taxon>
        <taxon>Acidobacteriota</taxon>
        <taxon>Terriglobia</taxon>
        <taxon>Terriglobales</taxon>
        <taxon>Acidobacteriaceae</taxon>
        <taxon>Granulicella</taxon>
    </lineage>
</organism>